<organism evidence="2 3">
    <name type="scientific">Eisenbergiella massiliensis</name>
    <dbReference type="NCBI Taxonomy" id="1720294"/>
    <lineage>
        <taxon>Bacteria</taxon>
        <taxon>Bacillati</taxon>
        <taxon>Bacillota</taxon>
        <taxon>Clostridia</taxon>
        <taxon>Lachnospirales</taxon>
        <taxon>Lachnospiraceae</taxon>
        <taxon>Eisenbergiella</taxon>
    </lineage>
</organism>
<dbReference type="InterPro" id="IPR018631">
    <property type="entry name" value="AAA-ATPase-like_dom"/>
</dbReference>
<feature type="domain" description="AAA-ATPase-like" evidence="1">
    <location>
        <begin position="8"/>
        <end position="180"/>
    </location>
</feature>
<sequence length="402" mass="46221">MEYGYASRFFEKTDKDTSVYFRDKKIWGCGKDYRKHQGKYPVIFLTFKDVKYDTWELALNSIAQLLRNEYLRHLEILDGSAINKYEKQDFEKIASGSPNEVDLAFSLGKLSQMLDSYYGIAPVIIIDEYDTPIQNGFMKGYYNQIVSFMCNLFSGAYKDNRHLSYGFLTGILRVAKEGIFSGLNNLSVDSVLDVRYSRYFGFTQDEVSVMLQYYGVEMKLSEVCEWYDGYLFGETEIFNPWSVINYINEHCSPQAFWQSTGNNSIIGEIIKGATSEIQENLQLLMQGKTISTYVDIAVIYPEIKRNPYTIYSFLLMAGYLKIVDRQALHDGNNICTIAIPNKEIFYVYEKEILSCLADSISPSTAIAIQQAIIMQDVPNLQKHLQDFLRQTISIYDASSESF</sequence>
<evidence type="ECO:0000313" key="3">
    <source>
        <dbReference type="Proteomes" id="UP000260812"/>
    </source>
</evidence>
<gene>
    <name evidence="2" type="ORF">DXC51_04670</name>
</gene>
<evidence type="ECO:0000313" key="2">
    <source>
        <dbReference type="EMBL" id="RGE64355.1"/>
    </source>
</evidence>
<dbReference type="EMBL" id="QVLV01000002">
    <property type="protein sequence ID" value="RGE64355.1"/>
    <property type="molecule type" value="Genomic_DNA"/>
</dbReference>
<evidence type="ECO:0000259" key="1">
    <source>
        <dbReference type="Pfam" id="PF09820"/>
    </source>
</evidence>
<dbReference type="PANTHER" id="PTHR34825:SF1">
    <property type="entry name" value="AAA-ATPASE-LIKE DOMAIN-CONTAINING PROTEIN"/>
    <property type="match status" value="1"/>
</dbReference>
<dbReference type="AlphaFoldDB" id="A0A3E3IBA3"/>
<keyword evidence="3" id="KW-1185">Reference proteome</keyword>
<dbReference type="PANTHER" id="PTHR34825">
    <property type="entry name" value="CONSERVED PROTEIN, WITH A WEAK D-GALACTARATE DEHYDRATASE/ALTRONATE HYDROLASE DOMAIN"/>
    <property type="match status" value="1"/>
</dbReference>
<dbReference type="Pfam" id="PF09820">
    <property type="entry name" value="AAA-ATPase_like"/>
    <property type="match status" value="1"/>
</dbReference>
<proteinExistence type="predicted"/>
<dbReference type="Proteomes" id="UP000260812">
    <property type="component" value="Unassembled WGS sequence"/>
</dbReference>
<reference evidence="2" key="1">
    <citation type="submission" date="2018-08" db="EMBL/GenBank/DDBJ databases">
        <title>A genome reference for cultivated species of the human gut microbiota.</title>
        <authorList>
            <person name="Zou Y."/>
            <person name="Xue W."/>
            <person name="Luo G."/>
        </authorList>
    </citation>
    <scope>NUCLEOTIDE SEQUENCE [LARGE SCALE GENOMIC DNA]</scope>
    <source>
        <strain evidence="2">TF05-5AC</strain>
    </source>
</reference>
<accession>A0A3E3IBA3</accession>
<comment type="caution">
    <text evidence="2">The sequence shown here is derived from an EMBL/GenBank/DDBJ whole genome shotgun (WGS) entry which is preliminary data.</text>
</comment>
<name>A0A3E3IBA3_9FIRM</name>
<protein>
    <recommendedName>
        <fullName evidence="1">AAA-ATPase-like domain-containing protein</fullName>
    </recommendedName>
</protein>